<dbReference type="GO" id="GO:0046872">
    <property type="term" value="F:metal ion binding"/>
    <property type="evidence" value="ECO:0007669"/>
    <property type="project" value="UniProtKB-KW"/>
</dbReference>
<gene>
    <name evidence="5" type="ORF">BJ122_101146</name>
</gene>
<sequence>MTIVWKASYEIDNGIVDADHKAIIAGINEIRGLLDQEITSAKLIETIRELRALALAHFGREEQLQELLFFANQETHHLEHVQLIAELDQVIDGLSTIADTLPSAARFRLKGFFHRWILGHILTSDLEMQPYLSGAKSPTEGSEV</sequence>
<dbReference type="InterPro" id="IPR050669">
    <property type="entry name" value="Hemerythrin"/>
</dbReference>
<dbReference type="EMBL" id="QJTI01000001">
    <property type="protein sequence ID" value="PYF05407.1"/>
    <property type="molecule type" value="Genomic_DNA"/>
</dbReference>
<dbReference type="RefSeq" id="WP_110779277.1">
    <property type="nucleotide sequence ID" value="NZ_QJTI01000001.1"/>
</dbReference>
<dbReference type="OrthoDB" id="9803916at2"/>
<keyword evidence="3" id="KW-0408">Iron</keyword>
<dbReference type="Gene3D" id="1.20.120.50">
    <property type="entry name" value="Hemerythrin-like"/>
    <property type="match status" value="1"/>
</dbReference>
<keyword evidence="6" id="KW-1185">Reference proteome</keyword>
<reference evidence="5 6" key="1">
    <citation type="submission" date="2018-06" db="EMBL/GenBank/DDBJ databases">
        <title>Genomic Encyclopedia of Archaeal and Bacterial Type Strains, Phase II (KMG-II): from individual species to whole genera.</title>
        <authorList>
            <person name="Goeker M."/>
        </authorList>
    </citation>
    <scope>NUCLEOTIDE SEQUENCE [LARGE SCALE GENOMIC DNA]</scope>
    <source>
        <strain evidence="5 6">JCM 11668</strain>
    </source>
</reference>
<evidence type="ECO:0000256" key="1">
    <source>
        <dbReference type="ARBA" id="ARBA00010587"/>
    </source>
</evidence>
<dbReference type="Pfam" id="PF01814">
    <property type="entry name" value="Hemerythrin"/>
    <property type="match status" value="1"/>
</dbReference>
<feature type="domain" description="Hemerythrin-like" evidence="4">
    <location>
        <begin position="15"/>
        <end position="132"/>
    </location>
</feature>
<accession>A0A318TNE3</accession>
<organism evidence="5 6">
    <name type="scientific">Rhodopseudomonas faecalis</name>
    <dbReference type="NCBI Taxonomy" id="99655"/>
    <lineage>
        <taxon>Bacteria</taxon>
        <taxon>Pseudomonadati</taxon>
        <taxon>Pseudomonadota</taxon>
        <taxon>Alphaproteobacteria</taxon>
        <taxon>Hyphomicrobiales</taxon>
        <taxon>Nitrobacteraceae</taxon>
        <taxon>Rhodopseudomonas</taxon>
    </lineage>
</organism>
<comment type="similarity">
    <text evidence="1">Belongs to the hemerythrin family.</text>
</comment>
<proteinExistence type="inferred from homology"/>
<dbReference type="AlphaFoldDB" id="A0A318TNE3"/>
<dbReference type="InterPro" id="IPR012312">
    <property type="entry name" value="Hemerythrin-like"/>
</dbReference>
<dbReference type="Proteomes" id="UP000248148">
    <property type="component" value="Unassembled WGS sequence"/>
</dbReference>
<dbReference type="PANTHER" id="PTHR37164:SF1">
    <property type="entry name" value="BACTERIOHEMERYTHRIN"/>
    <property type="match status" value="1"/>
</dbReference>
<dbReference type="InterPro" id="IPR012827">
    <property type="entry name" value="Hemerythrin_metal-bd"/>
</dbReference>
<comment type="caution">
    <text evidence="5">The sequence shown here is derived from an EMBL/GenBank/DDBJ whole genome shotgun (WGS) entry which is preliminary data.</text>
</comment>
<protein>
    <submittedName>
        <fullName evidence="5">Hemerythrin-like metal-binding protein</fullName>
    </submittedName>
</protein>
<evidence type="ECO:0000256" key="2">
    <source>
        <dbReference type="ARBA" id="ARBA00022723"/>
    </source>
</evidence>
<evidence type="ECO:0000313" key="5">
    <source>
        <dbReference type="EMBL" id="PYF05407.1"/>
    </source>
</evidence>
<dbReference type="PANTHER" id="PTHR37164">
    <property type="entry name" value="BACTERIOHEMERYTHRIN"/>
    <property type="match status" value="1"/>
</dbReference>
<keyword evidence="2" id="KW-0479">Metal-binding</keyword>
<evidence type="ECO:0000256" key="3">
    <source>
        <dbReference type="ARBA" id="ARBA00023004"/>
    </source>
</evidence>
<dbReference type="CDD" id="cd12107">
    <property type="entry name" value="Hemerythrin"/>
    <property type="match status" value="1"/>
</dbReference>
<evidence type="ECO:0000313" key="6">
    <source>
        <dbReference type="Proteomes" id="UP000248148"/>
    </source>
</evidence>
<dbReference type="NCBIfam" id="TIGR02481">
    <property type="entry name" value="hemeryth_dom"/>
    <property type="match status" value="1"/>
</dbReference>
<dbReference type="SUPFAM" id="SSF47188">
    <property type="entry name" value="Hemerythrin-like"/>
    <property type="match status" value="1"/>
</dbReference>
<dbReference type="InterPro" id="IPR035938">
    <property type="entry name" value="Hemerythrin-like_sf"/>
</dbReference>
<evidence type="ECO:0000259" key="4">
    <source>
        <dbReference type="Pfam" id="PF01814"/>
    </source>
</evidence>
<name>A0A318TNE3_9BRAD</name>